<name>A0A2P8HF02_CHINA</name>
<reference evidence="1 2" key="1">
    <citation type="submission" date="2018-03" db="EMBL/GenBank/DDBJ databases">
        <title>Genomic Encyclopedia of Archaeal and Bacterial Type Strains, Phase II (KMG-II): from individual species to whole genera.</title>
        <authorList>
            <person name="Goeker M."/>
        </authorList>
    </citation>
    <scope>NUCLEOTIDE SEQUENCE [LARGE SCALE GENOMIC DNA]</scope>
    <source>
        <strain evidence="1 2">DSM 24859</strain>
    </source>
</reference>
<comment type="caution">
    <text evidence="1">The sequence shown here is derived from an EMBL/GenBank/DDBJ whole genome shotgun (WGS) entry which is preliminary data.</text>
</comment>
<accession>A0A2P8HF02</accession>
<organism evidence="1 2">
    <name type="scientific">Chitinophaga niastensis</name>
    <dbReference type="NCBI Taxonomy" id="536980"/>
    <lineage>
        <taxon>Bacteria</taxon>
        <taxon>Pseudomonadati</taxon>
        <taxon>Bacteroidota</taxon>
        <taxon>Chitinophagia</taxon>
        <taxon>Chitinophagales</taxon>
        <taxon>Chitinophagaceae</taxon>
        <taxon>Chitinophaga</taxon>
    </lineage>
</organism>
<evidence type="ECO:0000313" key="2">
    <source>
        <dbReference type="Proteomes" id="UP000240971"/>
    </source>
</evidence>
<gene>
    <name evidence="1" type="ORF">CLV51_105171</name>
</gene>
<dbReference type="Proteomes" id="UP000240971">
    <property type="component" value="Unassembled WGS sequence"/>
</dbReference>
<dbReference type="AlphaFoldDB" id="A0A2P8HF02"/>
<protein>
    <submittedName>
        <fullName evidence="1">Uncharacterized protein</fullName>
    </submittedName>
</protein>
<sequence>MQAPVSLNKTNPLLPAEDYKAMRKEGINDIEHLSSDIWTEYNTSDPGITILEAVSYAITDLAYRTGFDIKDLLAPAQLTDNTWKQIFYTARQILHNNPVTIDDYRKLIIDVKGVRNAWIEPGKEYEVPLWMNYNVVELEEHPCACEEEKDKICFGKLSIQAATNADVTNYRTTATAAYNATKTTLDAEKTAKQATSTQLQGQINMPDIDPVRKATLQAQKDELDARIAAITAEMLVLDKIIGYLANPIIIPPKIVELEGLYNVMVEYEEDVLAEDHREEVRQLVVDRLSRHRNLCEDFLTVEAVEYLDFGLMAAIELEENADPDMVVAQLFFTVYKYFTPSVPFNTVQQMMDKGYLIDEIFEGPALKHGFIDDAELEKTALYRDIRLSDVINEVAEISGIKAITYLHMPADAVNQPGNKNYFNEWLDLLRQQRKIARIDPAQSQVICCKDRELITYNIGRKEDRSPLRMKKLFADLKSLERKYKLEGHEIDFQVPAGENMELEDYFPVTYSLPMCYGVSETAGLPGNADAKRKVQALQLKGYLLFFEQLLKGHLVQLNHLRDLFTFDDTVKHTYFNKALTEIQGLSDLLVNFGNHDINHQEDIIKDFAGTLQNLVETPITFHKRRNTFLNHMLARFSEDLSEYETMSRWLTPAKVEERLIHDKTRILKDGEYYHISTNRGKGYNYAQLNVWDTTNVSGAERRLSRLLGFENATRRTLAPAFIVSEPVMIIDDKTKLPVWKTKNGQHVNVIKVLDPDNKDAILLTSVEVEDGCCTELLMNDMLEHADDRRYYKFHDELRQRSRKAAGQLGTFWLELYDDTDPANAVLLATSEKSENKTIRDTTFKRIQQLMEKMNTNEGLHLIEHILLRPKLDQEFTDGGITPIDISFIHTCLDKCDLGIGVNDGTDVPDYWKKVTRIPADKCYDNMPWVLEYFRMRTNPATGNKEPLSVLFQETFPDASKLPTMLKFRLYTGMTKRILDLQEYGAERINYEIVSNNSDDPAVIKYKFIIHGNKQEVLAQSAYLYNKRTAKQIKDGTVVPDDIDDEIAGLMQYFSYQMDWYCAANPCDNNEDPYSFRTTVILPCWPKRFRDLTFRNLVEKTIQTEFPAHVHTKIVWVGISEMQKFEKIYQDWLLEMAQTEVPGYEKLNPLIDAINGIQPCGSCEDDCSRPQNS</sequence>
<dbReference type="EMBL" id="PYAW01000005">
    <property type="protein sequence ID" value="PSL44799.1"/>
    <property type="molecule type" value="Genomic_DNA"/>
</dbReference>
<proteinExistence type="predicted"/>
<evidence type="ECO:0000313" key="1">
    <source>
        <dbReference type="EMBL" id="PSL44799.1"/>
    </source>
</evidence>
<dbReference type="OrthoDB" id="8263000at2"/>
<keyword evidence="2" id="KW-1185">Reference proteome</keyword>
<dbReference type="RefSeq" id="WP_106530235.1">
    <property type="nucleotide sequence ID" value="NZ_PYAW01000005.1"/>
</dbReference>